<comment type="subcellular location">
    <subcellularLocation>
        <location evidence="5">Cytoplasm</location>
    </subcellularLocation>
</comment>
<keyword evidence="2 5" id="KW-0547">Nucleotide-binding</keyword>
<keyword evidence="5" id="KW-0808">Transferase</keyword>
<dbReference type="eggNOG" id="COG0237">
    <property type="taxonomic scope" value="Bacteria"/>
</dbReference>
<comment type="catalytic activity">
    <reaction evidence="5">
        <text>3'-dephospho-CoA + ATP = ADP + CoA + H(+)</text>
        <dbReference type="Rhea" id="RHEA:18245"/>
        <dbReference type="ChEBI" id="CHEBI:15378"/>
        <dbReference type="ChEBI" id="CHEBI:30616"/>
        <dbReference type="ChEBI" id="CHEBI:57287"/>
        <dbReference type="ChEBI" id="CHEBI:57328"/>
        <dbReference type="ChEBI" id="CHEBI:456216"/>
        <dbReference type="EC" id="2.7.1.24"/>
    </reaction>
</comment>
<keyword evidence="5 7" id="KW-0418">Kinase</keyword>
<reference evidence="7 8" key="1">
    <citation type="journal article" date="2014" name="Genome Announc.">
        <title>Draft Genome Sequence of Cytophaga fermentans JCM 21142T, a Facultative Anaerobe Isolated from Marine Mud.</title>
        <authorList>
            <person name="Starns D."/>
            <person name="Oshima K."/>
            <person name="Suda W."/>
            <person name="Iino T."/>
            <person name="Yuki M."/>
            <person name="Inoue J."/>
            <person name="Kitamura K."/>
            <person name="Iida T."/>
            <person name="Darby A."/>
            <person name="Hattori M."/>
            <person name="Ohkuma M."/>
        </authorList>
    </citation>
    <scope>NUCLEOTIDE SEQUENCE [LARGE SCALE GENOMIC DNA]</scope>
    <source>
        <strain evidence="7 8">JCM 21142</strain>
    </source>
</reference>
<dbReference type="GO" id="GO:0005737">
    <property type="term" value="C:cytoplasm"/>
    <property type="evidence" value="ECO:0007669"/>
    <property type="project" value="UniProtKB-SubCell"/>
</dbReference>
<dbReference type="EMBL" id="BAMD01000017">
    <property type="protein sequence ID" value="GAF03055.1"/>
    <property type="molecule type" value="Genomic_DNA"/>
</dbReference>
<dbReference type="CDD" id="cd02022">
    <property type="entry name" value="DPCK"/>
    <property type="match status" value="1"/>
</dbReference>
<evidence type="ECO:0000256" key="1">
    <source>
        <dbReference type="ARBA" id="ARBA00009018"/>
    </source>
</evidence>
<keyword evidence="3 5" id="KW-0067">ATP-binding</keyword>
<proteinExistence type="inferred from homology"/>
<dbReference type="Proteomes" id="UP000019402">
    <property type="component" value="Unassembled WGS sequence"/>
</dbReference>
<organism evidence="7 8">
    <name type="scientific">Saccharicrinis fermentans DSM 9555 = JCM 21142</name>
    <dbReference type="NCBI Taxonomy" id="869213"/>
    <lineage>
        <taxon>Bacteria</taxon>
        <taxon>Pseudomonadati</taxon>
        <taxon>Bacteroidota</taxon>
        <taxon>Bacteroidia</taxon>
        <taxon>Marinilabiliales</taxon>
        <taxon>Marinilabiliaceae</taxon>
        <taxon>Saccharicrinis</taxon>
    </lineage>
</organism>
<dbReference type="Gene3D" id="3.40.50.300">
    <property type="entry name" value="P-loop containing nucleotide triphosphate hydrolases"/>
    <property type="match status" value="1"/>
</dbReference>
<evidence type="ECO:0000313" key="7">
    <source>
        <dbReference type="EMBL" id="GAF03055.1"/>
    </source>
</evidence>
<dbReference type="UniPathway" id="UPA00241">
    <property type="reaction ID" value="UER00356"/>
</dbReference>
<dbReference type="GO" id="GO:0005524">
    <property type="term" value="F:ATP binding"/>
    <property type="evidence" value="ECO:0007669"/>
    <property type="project" value="UniProtKB-UniRule"/>
</dbReference>
<dbReference type="PANTHER" id="PTHR10695:SF46">
    <property type="entry name" value="BIFUNCTIONAL COENZYME A SYNTHASE-RELATED"/>
    <property type="match status" value="1"/>
</dbReference>
<keyword evidence="8" id="KW-1185">Reference proteome</keyword>
<dbReference type="NCBIfam" id="TIGR00152">
    <property type="entry name" value="dephospho-CoA kinase"/>
    <property type="match status" value="1"/>
</dbReference>
<dbReference type="GO" id="GO:0015937">
    <property type="term" value="P:coenzyme A biosynthetic process"/>
    <property type="evidence" value="ECO:0007669"/>
    <property type="project" value="UniProtKB-UniRule"/>
</dbReference>
<dbReference type="PANTHER" id="PTHR10695">
    <property type="entry name" value="DEPHOSPHO-COA KINASE-RELATED"/>
    <property type="match status" value="1"/>
</dbReference>
<dbReference type="InterPro" id="IPR027417">
    <property type="entry name" value="P-loop_NTPase"/>
</dbReference>
<dbReference type="HAMAP" id="MF_00376">
    <property type="entry name" value="Dephospho_CoA_kinase"/>
    <property type="match status" value="1"/>
</dbReference>
<dbReference type="SUPFAM" id="SSF52540">
    <property type="entry name" value="P-loop containing nucleoside triphosphate hydrolases"/>
    <property type="match status" value="1"/>
</dbReference>
<accession>W7XX82</accession>
<dbReference type="InterPro" id="IPR001977">
    <property type="entry name" value="Depp_CoAkinase"/>
</dbReference>
<evidence type="ECO:0000313" key="8">
    <source>
        <dbReference type="Proteomes" id="UP000019402"/>
    </source>
</evidence>
<sequence>MIKVGITGGIGSGKTTVSHIFEALKVPVYCADMEARKLTDVHPDIVAGVKKLFGNDIYIDGRLDRKRVAALVFANKNLLSELNSIVHPLVKEHFNNWVKHCHAKCDYVLKEAAILFESGGNQQMDKVVTVTAPLELRIKRVMKRDGLTEKEVKDRILHQMPEQDKIRMSDYVIQCNDKDLVIPQVLQIHQLLLRQS</sequence>
<evidence type="ECO:0000256" key="4">
    <source>
        <dbReference type="ARBA" id="ARBA00022993"/>
    </source>
</evidence>
<evidence type="ECO:0000256" key="6">
    <source>
        <dbReference type="NCBIfam" id="TIGR00152"/>
    </source>
</evidence>
<keyword evidence="4 5" id="KW-0173">Coenzyme A biosynthesis</keyword>
<dbReference type="PROSITE" id="PS51219">
    <property type="entry name" value="DPCK"/>
    <property type="match status" value="1"/>
</dbReference>
<dbReference type="OrthoDB" id="9812943at2"/>
<dbReference type="STRING" id="869213.GCA_000517085_00081"/>
<comment type="caution">
    <text evidence="7">The sequence shown here is derived from an EMBL/GenBank/DDBJ whole genome shotgun (WGS) entry which is preliminary data.</text>
</comment>
<dbReference type="Pfam" id="PF01121">
    <property type="entry name" value="CoaE"/>
    <property type="match status" value="1"/>
</dbReference>
<dbReference type="AlphaFoldDB" id="W7XX82"/>
<keyword evidence="5" id="KW-0963">Cytoplasm</keyword>
<comment type="similarity">
    <text evidence="1 5">Belongs to the CoaE family.</text>
</comment>
<protein>
    <recommendedName>
        <fullName evidence="5 6">Dephospho-CoA kinase</fullName>
        <ecNumber evidence="5 6">2.7.1.24</ecNumber>
    </recommendedName>
    <alternativeName>
        <fullName evidence="5">Dephosphocoenzyme A kinase</fullName>
    </alternativeName>
</protein>
<feature type="binding site" evidence="5">
    <location>
        <begin position="11"/>
        <end position="16"/>
    </location>
    <ligand>
        <name>ATP</name>
        <dbReference type="ChEBI" id="CHEBI:30616"/>
    </ligand>
</feature>
<comment type="pathway">
    <text evidence="5">Cofactor biosynthesis; coenzyme A biosynthesis; CoA from (R)-pantothenate: step 5/5.</text>
</comment>
<dbReference type="EC" id="2.7.1.24" evidence="5 6"/>
<dbReference type="RefSeq" id="WP_027470191.1">
    <property type="nucleotide sequence ID" value="NZ_BAMD01000017.1"/>
</dbReference>
<evidence type="ECO:0000256" key="2">
    <source>
        <dbReference type="ARBA" id="ARBA00022741"/>
    </source>
</evidence>
<evidence type="ECO:0000256" key="5">
    <source>
        <dbReference type="HAMAP-Rule" id="MF_00376"/>
    </source>
</evidence>
<evidence type="ECO:0000256" key="3">
    <source>
        <dbReference type="ARBA" id="ARBA00022840"/>
    </source>
</evidence>
<dbReference type="GO" id="GO:0004140">
    <property type="term" value="F:dephospho-CoA kinase activity"/>
    <property type="evidence" value="ECO:0007669"/>
    <property type="project" value="UniProtKB-UniRule"/>
</dbReference>
<name>W7XX82_9BACT</name>
<gene>
    <name evidence="5" type="primary">coaE</name>
    <name evidence="7" type="ORF">JCM21142_41710</name>
</gene>
<comment type="function">
    <text evidence="5">Catalyzes the phosphorylation of the 3'-hydroxyl group of dephosphocoenzyme A to form coenzyme A.</text>
</comment>